<dbReference type="Pfam" id="PF00085">
    <property type="entry name" value="Thioredoxin"/>
    <property type="match status" value="2"/>
</dbReference>
<dbReference type="PROSITE" id="PS51352">
    <property type="entry name" value="THIOREDOXIN_2"/>
    <property type="match status" value="1"/>
</dbReference>
<accession>A0A8C4QZD4</accession>
<dbReference type="InterPro" id="IPR013766">
    <property type="entry name" value="Thioredoxin_domain"/>
</dbReference>
<feature type="domain" description="Thioredoxin" evidence="4">
    <location>
        <begin position="19"/>
        <end position="129"/>
    </location>
</feature>
<feature type="region of interest" description="Disordered" evidence="2">
    <location>
        <begin position="493"/>
        <end position="518"/>
    </location>
</feature>
<evidence type="ECO:0000256" key="3">
    <source>
        <dbReference type="SAM" id="SignalP"/>
    </source>
</evidence>
<dbReference type="AlphaFoldDB" id="A0A8C4QZD4"/>
<evidence type="ECO:0000313" key="5">
    <source>
        <dbReference type="Ensembl" id="ENSEBUP00000022729.1"/>
    </source>
</evidence>
<feature type="compositionally biased region" description="Basic residues" evidence="2">
    <location>
        <begin position="493"/>
        <end position="508"/>
    </location>
</feature>
<dbReference type="Proteomes" id="UP000694388">
    <property type="component" value="Unplaced"/>
</dbReference>
<dbReference type="GO" id="GO:0005783">
    <property type="term" value="C:endoplasmic reticulum"/>
    <property type="evidence" value="ECO:0007669"/>
    <property type="project" value="TreeGrafter"/>
</dbReference>
<dbReference type="Ensembl" id="ENSEBUT00000023305.1">
    <property type="protein sequence ID" value="ENSEBUP00000022729.1"/>
    <property type="gene ID" value="ENSEBUG00000014008.1"/>
</dbReference>
<reference evidence="5" key="2">
    <citation type="submission" date="2025-09" db="UniProtKB">
        <authorList>
            <consortium name="Ensembl"/>
        </authorList>
    </citation>
    <scope>IDENTIFICATION</scope>
</reference>
<dbReference type="GO" id="GO:0006457">
    <property type="term" value="P:protein folding"/>
    <property type="evidence" value="ECO:0007669"/>
    <property type="project" value="TreeGrafter"/>
</dbReference>
<proteinExistence type="inferred from homology"/>
<protein>
    <submittedName>
        <fullName evidence="5">Protein disulfide isomerase family A, member 7</fullName>
    </submittedName>
</protein>
<comment type="similarity">
    <text evidence="1">Belongs to the protein disulfide isomerase family.</text>
</comment>
<sequence length="551" mass="64244">MACWLGPVLVAVIVCVVDAEWGYDVIGLTYEEDLDAKLADWEHGMVDFYIEECGHCMRLAPEFDTAAEELLGLVTLGKIDCSESKQKCRDQGVYGYPTIKMYHYGKAVATYEGPKKAGYIVRFAKRMIGPTSVQLNSRADFKNFTEDYDAGIVGFFPDGRTVMGYYLGWERSAFAEWLRIAEVLRQQYRVAHTFAPDLLATQGGEEAVVLFRPQRLANIYEETAIRYPTKNYTLPKIRNFIKKNIKGLCPQLSQDNKDDLMKDDLLMAFYDVDWENKTKVTQYWRNRILKVMKIFWEKGEKIGCTIADYREFDLEMYMFHLRFKRGAPLVGIRTANKTRHTMTEKLTPEGFALENFVEEYFAKKKRAARIKLGIPVYKPKGVQEVVSKTFNEIVNDPRRDVLIQFCVPLHEECNRLEPKYRELAWKVANDPNVLIARMDAITYKVPKLYEARSFPTIYLVPKRKKRSPKVYLGRLETRNMLEFLQNEVTRKPLIVRKKKKPKPPKSKKKEVPTEGIKQGRFNPNMMGDYCWFRKRETNSTHKRKSKCLTHF</sequence>
<dbReference type="Pfam" id="PF13848">
    <property type="entry name" value="Thioredoxin_6"/>
    <property type="match status" value="1"/>
</dbReference>
<dbReference type="SUPFAM" id="SSF52833">
    <property type="entry name" value="Thioredoxin-like"/>
    <property type="match status" value="3"/>
</dbReference>
<keyword evidence="6" id="KW-1185">Reference proteome</keyword>
<dbReference type="GO" id="GO:0034976">
    <property type="term" value="P:response to endoplasmic reticulum stress"/>
    <property type="evidence" value="ECO:0007669"/>
    <property type="project" value="TreeGrafter"/>
</dbReference>
<feature type="signal peptide" evidence="3">
    <location>
        <begin position="1"/>
        <end position="19"/>
    </location>
</feature>
<evidence type="ECO:0000313" key="6">
    <source>
        <dbReference type="Proteomes" id="UP000694388"/>
    </source>
</evidence>
<evidence type="ECO:0000256" key="2">
    <source>
        <dbReference type="SAM" id="MobiDB-lite"/>
    </source>
</evidence>
<organism evidence="5 6">
    <name type="scientific">Eptatretus burgeri</name>
    <name type="common">Inshore hagfish</name>
    <dbReference type="NCBI Taxonomy" id="7764"/>
    <lineage>
        <taxon>Eukaryota</taxon>
        <taxon>Metazoa</taxon>
        <taxon>Chordata</taxon>
        <taxon>Craniata</taxon>
        <taxon>Vertebrata</taxon>
        <taxon>Cyclostomata</taxon>
        <taxon>Myxini</taxon>
        <taxon>Myxiniformes</taxon>
        <taxon>Myxinidae</taxon>
        <taxon>Eptatretinae</taxon>
        <taxon>Eptatretus</taxon>
    </lineage>
</organism>
<feature type="chain" id="PRO_5034549037" evidence="3">
    <location>
        <begin position="20"/>
        <end position="551"/>
    </location>
</feature>
<evidence type="ECO:0000256" key="1">
    <source>
        <dbReference type="ARBA" id="ARBA00006347"/>
    </source>
</evidence>
<dbReference type="GeneTree" id="ENSGT00940000155425"/>
<dbReference type="GO" id="GO:0003756">
    <property type="term" value="F:protein disulfide isomerase activity"/>
    <property type="evidence" value="ECO:0007669"/>
    <property type="project" value="TreeGrafter"/>
</dbReference>
<dbReference type="PANTHER" id="PTHR18929:SF45">
    <property type="entry name" value="PROTEIN DISULFIDE-ISOMERASE"/>
    <property type="match status" value="1"/>
</dbReference>
<dbReference type="FunFam" id="3.40.30.10:FF:000077">
    <property type="entry name" value="Protein disulfide-isomerase"/>
    <property type="match status" value="1"/>
</dbReference>
<dbReference type="Gene3D" id="3.40.30.10">
    <property type="entry name" value="Glutaredoxin"/>
    <property type="match status" value="4"/>
</dbReference>
<dbReference type="CDD" id="cd02961">
    <property type="entry name" value="PDI_a_family"/>
    <property type="match status" value="1"/>
</dbReference>
<dbReference type="GO" id="GO:0009986">
    <property type="term" value="C:cell surface"/>
    <property type="evidence" value="ECO:0007669"/>
    <property type="project" value="TreeGrafter"/>
</dbReference>
<keyword evidence="3" id="KW-0732">Signal</keyword>
<dbReference type="InterPro" id="IPR036249">
    <property type="entry name" value="Thioredoxin-like_sf"/>
</dbReference>
<dbReference type="PANTHER" id="PTHR18929">
    <property type="entry name" value="PROTEIN DISULFIDE ISOMERASE"/>
    <property type="match status" value="1"/>
</dbReference>
<name>A0A8C4QZD4_EPTBU</name>
<reference evidence="5" key="1">
    <citation type="submission" date="2025-08" db="UniProtKB">
        <authorList>
            <consortium name="Ensembl"/>
        </authorList>
    </citation>
    <scope>IDENTIFICATION</scope>
</reference>
<evidence type="ECO:0000259" key="4">
    <source>
        <dbReference type="PROSITE" id="PS51352"/>
    </source>
</evidence>